<name>A0ACD3B613_9AGAR</name>
<protein>
    <submittedName>
        <fullName evidence="1">Uncharacterized protein</fullName>
    </submittedName>
</protein>
<dbReference type="EMBL" id="ML208273">
    <property type="protein sequence ID" value="TFK73748.1"/>
    <property type="molecule type" value="Genomic_DNA"/>
</dbReference>
<organism evidence="1 2">
    <name type="scientific">Pluteus cervinus</name>
    <dbReference type="NCBI Taxonomy" id="181527"/>
    <lineage>
        <taxon>Eukaryota</taxon>
        <taxon>Fungi</taxon>
        <taxon>Dikarya</taxon>
        <taxon>Basidiomycota</taxon>
        <taxon>Agaricomycotina</taxon>
        <taxon>Agaricomycetes</taxon>
        <taxon>Agaricomycetidae</taxon>
        <taxon>Agaricales</taxon>
        <taxon>Pluteineae</taxon>
        <taxon>Pluteaceae</taxon>
        <taxon>Pluteus</taxon>
    </lineage>
</organism>
<evidence type="ECO:0000313" key="1">
    <source>
        <dbReference type="EMBL" id="TFK73748.1"/>
    </source>
</evidence>
<reference evidence="1 2" key="1">
    <citation type="journal article" date="2019" name="Nat. Ecol. Evol.">
        <title>Megaphylogeny resolves global patterns of mushroom evolution.</title>
        <authorList>
            <person name="Varga T."/>
            <person name="Krizsan K."/>
            <person name="Foldi C."/>
            <person name="Dima B."/>
            <person name="Sanchez-Garcia M."/>
            <person name="Sanchez-Ramirez S."/>
            <person name="Szollosi G.J."/>
            <person name="Szarkandi J.G."/>
            <person name="Papp V."/>
            <person name="Albert L."/>
            <person name="Andreopoulos W."/>
            <person name="Angelini C."/>
            <person name="Antonin V."/>
            <person name="Barry K.W."/>
            <person name="Bougher N.L."/>
            <person name="Buchanan P."/>
            <person name="Buyck B."/>
            <person name="Bense V."/>
            <person name="Catcheside P."/>
            <person name="Chovatia M."/>
            <person name="Cooper J."/>
            <person name="Damon W."/>
            <person name="Desjardin D."/>
            <person name="Finy P."/>
            <person name="Geml J."/>
            <person name="Haridas S."/>
            <person name="Hughes K."/>
            <person name="Justo A."/>
            <person name="Karasinski D."/>
            <person name="Kautmanova I."/>
            <person name="Kiss B."/>
            <person name="Kocsube S."/>
            <person name="Kotiranta H."/>
            <person name="LaButti K.M."/>
            <person name="Lechner B.E."/>
            <person name="Liimatainen K."/>
            <person name="Lipzen A."/>
            <person name="Lukacs Z."/>
            <person name="Mihaltcheva S."/>
            <person name="Morgado L.N."/>
            <person name="Niskanen T."/>
            <person name="Noordeloos M.E."/>
            <person name="Ohm R.A."/>
            <person name="Ortiz-Santana B."/>
            <person name="Ovrebo C."/>
            <person name="Racz N."/>
            <person name="Riley R."/>
            <person name="Savchenko A."/>
            <person name="Shiryaev A."/>
            <person name="Soop K."/>
            <person name="Spirin V."/>
            <person name="Szebenyi C."/>
            <person name="Tomsovsky M."/>
            <person name="Tulloss R.E."/>
            <person name="Uehling J."/>
            <person name="Grigoriev I.V."/>
            <person name="Vagvolgyi C."/>
            <person name="Papp T."/>
            <person name="Martin F.M."/>
            <person name="Miettinen O."/>
            <person name="Hibbett D.S."/>
            <person name="Nagy L.G."/>
        </authorList>
    </citation>
    <scope>NUCLEOTIDE SEQUENCE [LARGE SCALE GENOMIC DNA]</scope>
    <source>
        <strain evidence="1 2">NL-1719</strain>
    </source>
</reference>
<keyword evidence="2" id="KW-1185">Reference proteome</keyword>
<accession>A0ACD3B613</accession>
<dbReference type="Proteomes" id="UP000308600">
    <property type="component" value="Unassembled WGS sequence"/>
</dbReference>
<gene>
    <name evidence="1" type="ORF">BDN72DRAFT_151859</name>
</gene>
<sequence length="312" mass="34871">MASANAFSLSLVLQALSVIQASRYTVVAACTLQVYDWLLLLEDEIKFIHQSAEWTCIRIIFILARYYPLLAWPVIVWALVPNHAPAFCANVLWPIHIIHAPLQCIAQFVMLFRAYAFTGRARCVLYCLGSLYLILVGVDLWAFCARVIAPAAAFYTLVGDTGCFADYNNEMMRLRLGFIMLAATLMDLASLVVVFCYCRRYQAEKTSLGRVFIQQGMCAFAALLVVNAIAAIIYFRPEPIHNGSGYPIMFVLSNIFACRVILHLRKQTSLTDSEMAQRDDALVRSAFGVLTQDEWAIGGNEKTSIMENGLPP</sequence>
<evidence type="ECO:0000313" key="2">
    <source>
        <dbReference type="Proteomes" id="UP000308600"/>
    </source>
</evidence>
<proteinExistence type="predicted"/>